<keyword evidence="2" id="KW-1185">Reference proteome</keyword>
<proteinExistence type="predicted"/>
<evidence type="ECO:0000313" key="2">
    <source>
        <dbReference type="Proteomes" id="UP000765509"/>
    </source>
</evidence>
<comment type="caution">
    <text evidence="1">The sequence shown here is derived from an EMBL/GenBank/DDBJ whole genome shotgun (WGS) entry which is preliminary data.</text>
</comment>
<name>A0A9Q3Q7H6_9BASI</name>
<gene>
    <name evidence="1" type="ORF">O181_127764</name>
</gene>
<reference evidence="1" key="1">
    <citation type="submission" date="2021-03" db="EMBL/GenBank/DDBJ databases">
        <title>Draft genome sequence of rust myrtle Austropuccinia psidii MF-1, a brazilian biotype.</title>
        <authorList>
            <person name="Quecine M.C."/>
            <person name="Pachon D.M.R."/>
            <person name="Bonatelli M.L."/>
            <person name="Correr F.H."/>
            <person name="Franceschini L.M."/>
            <person name="Leite T.F."/>
            <person name="Margarido G.R.A."/>
            <person name="Almeida C.A."/>
            <person name="Ferrarezi J.A."/>
            <person name="Labate C.A."/>
        </authorList>
    </citation>
    <scope>NUCLEOTIDE SEQUENCE</scope>
    <source>
        <strain evidence="1">MF-1</strain>
    </source>
</reference>
<accession>A0A9Q3Q7H6</accession>
<sequence length="156" mass="18031">MLRWEIAIQEYRGNMTIVHKAGKIHKNADGLSRWALANTPDTQAYVPLEEEPQIPIEGINMTDIETKFFDEFIEYYKKDKSCHILTSLLDKDCKNTSLVNLLDGVWKNSYFEGRFHLFDGVIYHKNKHSCVMTLCSRLLINTILHECPDSITSGHL</sequence>
<evidence type="ECO:0000313" key="1">
    <source>
        <dbReference type="EMBL" id="MBW0588049.1"/>
    </source>
</evidence>
<organism evidence="1 2">
    <name type="scientific">Austropuccinia psidii MF-1</name>
    <dbReference type="NCBI Taxonomy" id="1389203"/>
    <lineage>
        <taxon>Eukaryota</taxon>
        <taxon>Fungi</taxon>
        <taxon>Dikarya</taxon>
        <taxon>Basidiomycota</taxon>
        <taxon>Pucciniomycotina</taxon>
        <taxon>Pucciniomycetes</taxon>
        <taxon>Pucciniales</taxon>
        <taxon>Sphaerophragmiaceae</taxon>
        <taxon>Austropuccinia</taxon>
    </lineage>
</organism>
<protein>
    <submittedName>
        <fullName evidence="1">Uncharacterized protein</fullName>
    </submittedName>
</protein>
<dbReference type="AlphaFoldDB" id="A0A9Q3Q7H6"/>
<dbReference type="Proteomes" id="UP000765509">
    <property type="component" value="Unassembled WGS sequence"/>
</dbReference>
<dbReference type="EMBL" id="AVOT02129069">
    <property type="protein sequence ID" value="MBW0588049.1"/>
    <property type="molecule type" value="Genomic_DNA"/>
</dbReference>